<evidence type="ECO:0000259" key="1">
    <source>
        <dbReference type="Pfam" id="PF04316"/>
    </source>
</evidence>
<keyword evidence="2" id="KW-0969">Cilium</keyword>
<gene>
    <name evidence="2" type="ORF">KK137_02605</name>
</gene>
<name>A0ABS5W0I1_9SPHN</name>
<dbReference type="SUPFAM" id="SSF101498">
    <property type="entry name" value="Anti-sigma factor FlgM"/>
    <property type="match status" value="1"/>
</dbReference>
<organism evidence="2 3">
    <name type="scientific">Croceibacterium selenioxidans</name>
    <dbReference type="NCBI Taxonomy" id="2838833"/>
    <lineage>
        <taxon>Bacteria</taxon>
        <taxon>Pseudomonadati</taxon>
        <taxon>Pseudomonadota</taxon>
        <taxon>Alphaproteobacteria</taxon>
        <taxon>Sphingomonadales</taxon>
        <taxon>Erythrobacteraceae</taxon>
        <taxon>Croceibacterium</taxon>
    </lineage>
</organism>
<reference evidence="2 3" key="1">
    <citation type="submission" date="2021-05" db="EMBL/GenBank/DDBJ databases">
        <title>Croceibacterium sp. LX-88 genome sequence.</title>
        <authorList>
            <person name="Luo X."/>
        </authorList>
    </citation>
    <scope>NUCLEOTIDE SEQUENCE [LARGE SCALE GENOMIC DNA]</scope>
    <source>
        <strain evidence="2 3">LX-88</strain>
    </source>
</reference>
<dbReference type="InterPro" id="IPR031316">
    <property type="entry name" value="FlgM_C"/>
</dbReference>
<dbReference type="EMBL" id="JAHFVK010000001">
    <property type="protein sequence ID" value="MBT2133214.1"/>
    <property type="molecule type" value="Genomic_DNA"/>
</dbReference>
<accession>A0ABS5W0I1</accession>
<keyword evidence="2" id="KW-0966">Cell projection</keyword>
<sequence>MRPIETSGLSGITPRITGAGATPVNAVARVRPVESREQEGLGEVALSAASAGESAPVDIDRVEQIRQAIEEGHYPIVPMKVADAMIAAGILLRTKP</sequence>
<keyword evidence="2" id="KW-0282">Flagellum</keyword>
<dbReference type="Proteomes" id="UP000811255">
    <property type="component" value="Unassembled WGS sequence"/>
</dbReference>
<proteinExistence type="predicted"/>
<protein>
    <submittedName>
        <fullName evidence="2">Flagellar biosynthesis anti-sigma factor FlgM</fullName>
    </submittedName>
</protein>
<evidence type="ECO:0000313" key="3">
    <source>
        <dbReference type="Proteomes" id="UP000811255"/>
    </source>
</evidence>
<dbReference type="InterPro" id="IPR035890">
    <property type="entry name" value="Anti-sigma-28_factor_FlgM_sf"/>
</dbReference>
<comment type="caution">
    <text evidence="2">The sequence shown here is derived from an EMBL/GenBank/DDBJ whole genome shotgun (WGS) entry which is preliminary data.</text>
</comment>
<keyword evidence="3" id="KW-1185">Reference proteome</keyword>
<dbReference type="Pfam" id="PF04316">
    <property type="entry name" value="FlgM"/>
    <property type="match status" value="1"/>
</dbReference>
<feature type="domain" description="Anti-sigma-28 factor FlgM C-terminal" evidence="1">
    <location>
        <begin position="50"/>
        <end position="86"/>
    </location>
</feature>
<evidence type="ECO:0000313" key="2">
    <source>
        <dbReference type="EMBL" id="MBT2133214.1"/>
    </source>
</evidence>